<feature type="domain" description="Peptidoglycan binding-like" evidence="3">
    <location>
        <begin position="239"/>
        <end position="290"/>
    </location>
</feature>
<dbReference type="Proteomes" id="UP000218505">
    <property type="component" value="Chromosome"/>
</dbReference>
<dbReference type="InterPro" id="IPR002477">
    <property type="entry name" value="Peptidoglycan-bd-like"/>
</dbReference>
<dbReference type="RefSeq" id="WP_096492945.1">
    <property type="nucleotide sequence ID" value="NZ_CP023445.1"/>
</dbReference>
<keyword evidence="2" id="KW-1133">Transmembrane helix</keyword>
<dbReference type="InterPro" id="IPR036365">
    <property type="entry name" value="PGBD-like_sf"/>
</dbReference>
<dbReference type="InterPro" id="IPR036366">
    <property type="entry name" value="PGBDSf"/>
</dbReference>
<evidence type="ECO:0000313" key="5">
    <source>
        <dbReference type="Proteomes" id="UP000218505"/>
    </source>
</evidence>
<evidence type="ECO:0000256" key="2">
    <source>
        <dbReference type="SAM" id="Phobius"/>
    </source>
</evidence>
<keyword evidence="2" id="KW-0812">Transmembrane</keyword>
<reference evidence="4" key="1">
    <citation type="submission" date="2017-09" db="EMBL/GenBank/DDBJ databases">
        <title>Complete Genome Sequence of ansamitocin-producing Bacterium Actinosynnema pretiosum X47.</title>
        <authorList>
            <person name="Cao G."/>
            <person name="Zong G."/>
            <person name="Zhong C."/>
            <person name="Fu J."/>
        </authorList>
    </citation>
    <scope>NUCLEOTIDE SEQUENCE [LARGE SCALE GENOMIC DNA]</scope>
    <source>
        <strain evidence="4">X47</strain>
    </source>
</reference>
<evidence type="ECO:0000259" key="3">
    <source>
        <dbReference type="Pfam" id="PF01471"/>
    </source>
</evidence>
<accession>A0A290Z4W2</accession>
<dbReference type="KEGG" id="apre:CNX65_12565"/>
<gene>
    <name evidence="4" type="ORF">CNX65_12565</name>
</gene>
<proteinExistence type="predicted"/>
<dbReference type="SUPFAM" id="SSF53955">
    <property type="entry name" value="Lysozyme-like"/>
    <property type="match status" value="1"/>
</dbReference>
<feature type="compositionally biased region" description="Basic and acidic residues" evidence="1">
    <location>
        <begin position="138"/>
        <end position="149"/>
    </location>
</feature>
<sequence>MTPVQPDARFAAYLRMLKERSGRGFDRLGKQAGVSGSSLHRYCSGASVPADYRIVHSFAKACGATGGEQRELHRLWALADLSRGSRGEGADGGEGVPAVRDSEGKSSEVFAGIPEPAVPETRAGASGAESEISGGETRSPEGKAPETGDARSAGVPRGAGEAVVAPGYPEVISLAGRTGRPPGRRVPRRVLGLLALAVVALVVVSAALWPRGGTPEVDDRLLFSPACESVVMGQHDSCVRELQQLLVRARARMSVDGSFGPETLRRLTAFQVLAGLEPRGVVDAGTREALYAGRVDMSTWTPERVERRVREVFALEPDAAVAIARCTSFLDPLWVLPNTNGSRNWGVFQISDGRLRELGGSPLVAFDPEWNIQAAHRLYAARGDFGDWRACQAALQ</sequence>
<feature type="compositionally biased region" description="Low complexity" evidence="1">
    <location>
        <begin position="123"/>
        <end position="136"/>
    </location>
</feature>
<dbReference type="Pfam" id="PF13560">
    <property type="entry name" value="HTH_31"/>
    <property type="match status" value="1"/>
</dbReference>
<dbReference type="EMBL" id="CP023445">
    <property type="protein sequence ID" value="ATE54022.1"/>
    <property type="molecule type" value="Genomic_DNA"/>
</dbReference>
<evidence type="ECO:0000256" key="1">
    <source>
        <dbReference type="SAM" id="MobiDB-lite"/>
    </source>
</evidence>
<dbReference type="Gene3D" id="1.10.101.10">
    <property type="entry name" value="PGBD-like superfamily/PGBD"/>
    <property type="match status" value="1"/>
</dbReference>
<name>A0A290Z4W2_9PSEU</name>
<dbReference type="SUPFAM" id="SSF47090">
    <property type="entry name" value="PGBD-like"/>
    <property type="match status" value="1"/>
</dbReference>
<evidence type="ECO:0000313" key="4">
    <source>
        <dbReference type="EMBL" id="ATE54022.1"/>
    </source>
</evidence>
<keyword evidence="5" id="KW-1185">Reference proteome</keyword>
<dbReference type="AlphaFoldDB" id="A0A290Z4W2"/>
<dbReference type="Pfam" id="PF01471">
    <property type="entry name" value="PG_binding_1"/>
    <property type="match status" value="1"/>
</dbReference>
<organism evidence="4 5">
    <name type="scientific">Actinosynnema pretiosum</name>
    <dbReference type="NCBI Taxonomy" id="42197"/>
    <lineage>
        <taxon>Bacteria</taxon>
        <taxon>Bacillati</taxon>
        <taxon>Actinomycetota</taxon>
        <taxon>Actinomycetes</taxon>
        <taxon>Pseudonocardiales</taxon>
        <taxon>Pseudonocardiaceae</taxon>
        <taxon>Actinosynnema</taxon>
    </lineage>
</organism>
<dbReference type="InterPro" id="IPR023346">
    <property type="entry name" value="Lysozyme-like_dom_sf"/>
</dbReference>
<feature type="transmembrane region" description="Helical" evidence="2">
    <location>
        <begin position="190"/>
        <end position="209"/>
    </location>
</feature>
<keyword evidence="2" id="KW-0472">Membrane</keyword>
<feature type="region of interest" description="Disordered" evidence="1">
    <location>
        <begin position="83"/>
        <end position="161"/>
    </location>
</feature>
<protein>
    <submittedName>
        <fullName evidence="4">Peptidoglycan-binding protein</fullName>
    </submittedName>
</protein>